<organism evidence="5 6">
    <name type="scientific">Abyssicoccus albus</name>
    <dbReference type="NCBI Taxonomy" id="1817405"/>
    <lineage>
        <taxon>Bacteria</taxon>
        <taxon>Bacillati</taxon>
        <taxon>Bacillota</taxon>
        <taxon>Bacilli</taxon>
        <taxon>Bacillales</taxon>
        <taxon>Abyssicoccaceae</taxon>
    </lineage>
</organism>
<keyword evidence="1" id="KW-0328">Glycosyltransferase</keyword>
<dbReference type="InterPro" id="IPR001296">
    <property type="entry name" value="Glyco_trans_1"/>
</dbReference>
<evidence type="ECO:0000259" key="4">
    <source>
        <dbReference type="Pfam" id="PF13439"/>
    </source>
</evidence>
<feature type="domain" description="Glycosyltransferase subfamily 4-like N-terminal" evidence="4">
    <location>
        <begin position="24"/>
        <end position="158"/>
    </location>
</feature>
<dbReference type="OrthoDB" id="9813214at2"/>
<sequence>MILHISTAHNPLDIRIYRKEVCSLLDNGFKVRYLVPCNDKTILNEDHITIKKSHSRIKRMIVDNWLLFKKIKKLKPKIIHFHDPEFLIYGYILKKYYKMHVIYDAHEDLPRAILSKHYIHKYIRKLVSFIAENIENYISKRLSFIITATPFIEQRFKKLNKNTICINNYPLLNELNNPENMSKERIVCYVGGLSEVRGSKVLTKVSNLLDDIEIHVAGNVRDIDKKNNLKLLGNLERNQVGKLMSKSIAGLVTFLPEPNHINARPNKMFEYMSAGLPVICSNFTEWKELVDEYNVGITVNPVHENEIVSAINYLANNQEIASKMGENGRKAIENVFNWESESLKLINIYENLCKEDL</sequence>
<protein>
    <submittedName>
        <fullName evidence="5">Glycosyltransferase involved in cell wall biosynthesis</fullName>
    </submittedName>
</protein>
<feature type="domain" description="Glycosyl transferase family 1" evidence="3">
    <location>
        <begin position="181"/>
        <end position="330"/>
    </location>
</feature>
<comment type="caution">
    <text evidence="5">The sequence shown here is derived from an EMBL/GenBank/DDBJ whole genome shotgun (WGS) entry which is preliminary data.</text>
</comment>
<dbReference type="Pfam" id="PF00534">
    <property type="entry name" value="Glycos_transf_1"/>
    <property type="match status" value="1"/>
</dbReference>
<reference evidence="5 6" key="1">
    <citation type="submission" date="2018-11" db="EMBL/GenBank/DDBJ databases">
        <title>Genomic Encyclopedia of Type Strains, Phase IV (KMG-IV): sequencing the most valuable type-strain genomes for metagenomic binning, comparative biology and taxonomic classification.</title>
        <authorList>
            <person name="Goeker M."/>
        </authorList>
    </citation>
    <scope>NUCLEOTIDE SEQUENCE [LARGE SCALE GENOMIC DNA]</scope>
    <source>
        <strain evidence="5 6">DSM 29158</strain>
    </source>
</reference>
<evidence type="ECO:0000259" key="3">
    <source>
        <dbReference type="Pfam" id="PF00534"/>
    </source>
</evidence>
<dbReference type="GO" id="GO:0016757">
    <property type="term" value="F:glycosyltransferase activity"/>
    <property type="evidence" value="ECO:0007669"/>
    <property type="project" value="UniProtKB-KW"/>
</dbReference>
<dbReference type="PANTHER" id="PTHR12526">
    <property type="entry name" value="GLYCOSYLTRANSFERASE"/>
    <property type="match status" value="1"/>
</dbReference>
<dbReference type="InterPro" id="IPR028098">
    <property type="entry name" value="Glyco_trans_4-like_N"/>
</dbReference>
<dbReference type="Pfam" id="PF13439">
    <property type="entry name" value="Glyco_transf_4"/>
    <property type="match status" value="1"/>
</dbReference>
<name>A0A3N5CDN1_9BACL</name>
<keyword evidence="2 5" id="KW-0808">Transferase</keyword>
<dbReference type="Proteomes" id="UP000277108">
    <property type="component" value="Unassembled WGS sequence"/>
</dbReference>
<proteinExistence type="predicted"/>
<dbReference type="PANTHER" id="PTHR12526:SF629">
    <property type="entry name" value="TEICHURONIC ACID BIOSYNTHESIS GLYCOSYLTRANSFERASE TUAH-RELATED"/>
    <property type="match status" value="1"/>
</dbReference>
<evidence type="ECO:0000313" key="6">
    <source>
        <dbReference type="Proteomes" id="UP000277108"/>
    </source>
</evidence>
<dbReference type="RefSeq" id="WP_123807715.1">
    <property type="nucleotide sequence ID" value="NZ_RKRK01000002.1"/>
</dbReference>
<dbReference type="SUPFAM" id="SSF53756">
    <property type="entry name" value="UDP-Glycosyltransferase/glycogen phosphorylase"/>
    <property type="match status" value="1"/>
</dbReference>
<dbReference type="AlphaFoldDB" id="A0A3N5CDN1"/>
<dbReference type="EMBL" id="RKRK01000002">
    <property type="protein sequence ID" value="RPF58292.1"/>
    <property type="molecule type" value="Genomic_DNA"/>
</dbReference>
<evidence type="ECO:0000256" key="2">
    <source>
        <dbReference type="ARBA" id="ARBA00022679"/>
    </source>
</evidence>
<accession>A0A3N5CDN1</accession>
<gene>
    <name evidence="5" type="ORF">EDD62_0936</name>
</gene>
<evidence type="ECO:0000313" key="5">
    <source>
        <dbReference type="EMBL" id="RPF58292.1"/>
    </source>
</evidence>
<dbReference type="Gene3D" id="3.40.50.2000">
    <property type="entry name" value="Glycogen Phosphorylase B"/>
    <property type="match status" value="2"/>
</dbReference>
<evidence type="ECO:0000256" key="1">
    <source>
        <dbReference type="ARBA" id="ARBA00022676"/>
    </source>
</evidence>
<keyword evidence="6" id="KW-1185">Reference proteome</keyword>